<dbReference type="RefSeq" id="WP_266937589.1">
    <property type="nucleotide sequence ID" value="NZ_CP107955.1"/>
</dbReference>
<evidence type="ECO:0000313" key="2">
    <source>
        <dbReference type="EMBL" id="MDU8999917.1"/>
    </source>
</evidence>
<reference evidence="2 3" key="1">
    <citation type="submission" date="2023-02" db="EMBL/GenBank/DDBJ databases">
        <authorList>
            <person name="Maleckis M."/>
        </authorList>
    </citation>
    <scope>NUCLEOTIDE SEQUENCE [LARGE SCALE GENOMIC DNA]</scope>
    <source>
        <strain evidence="2 3">P8-A2</strain>
    </source>
</reference>
<feature type="transmembrane region" description="Helical" evidence="1">
    <location>
        <begin position="222"/>
        <end position="241"/>
    </location>
</feature>
<evidence type="ECO:0000256" key="1">
    <source>
        <dbReference type="SAM" id="Phobius"/>
    </source>
</evidence>
<proteinExistence type="predicted"/>
<feature type="transmembrane region" description="Helical" evidence="1">
    <location>
        <begin position="112"/>
        <end position="133"/>
    </location>
</feature>
<sequence length="248" mass="26307">MADASVPSPGTPHEVLAGLGDLTRRVRAAQRGAWFPLLLLGVLTLGGILVSHFTFKVETVPCPTTNPAPGAGCTQVAQGSPVYWLIGLSLAYAATATFYVRRSRNRGVGTPVRPYILTGIALLGVVIATQMWATRHGIPQAGEHIDFWGLHLDPRSGETGFLLRLTGNATAVGLPLLVLSWVERSRTLLLLAAVYLAIELVPLTTGWSGIPLTSSWSGVPRYGVPGVLLLLGALGFGLVELSRQRDVS</sequence>
<feature type="transmembrane region" description="Helical" evidence="1">
    <location>
        <begin position="82"/>
        <end position="100"/>
    </location>
</feature>
<accession>A0ABU3V152</accession>
<keyword evidence="1" id="KW-0472">Membrane</keyword>
<feature type="transmembrane region" description="Helical" evidence="1">
    <location>
        <begin position="189"/>
        <end position="210"/>
    </location>
</feature>
<keyword evidence="1" id="KW-1133">Transmembrane helix</keyword>
<dbReference type="Proteomes" id="UP001257627">
    <property type="component" value="Unassembled WGS sequence"/>
</dbReference>
<keyword evidence="3" id="KW-1185">Reference proteome</keyword>
<feature type="transmembrane region" description="Helical" evidence="1">
    <location>
        <begin position="161"/>
        <end position="182"/>
    </location>
</feature>
<organism evidence="2 3">
    <name type="scientific">Streptomyces mirabilis</name>
    <dbReference type="NCBI Taxonomy" id="68239"/>
    <lineage>
        <taxon>Bacteria</taxon>
        <taxon>Bacillati</taxon>
        <taxon>Actinomycetota</taxon>
        <taxon>Actinomycetes</taxon>
        <taxon>Kitasatosporales</taxon>
        <taxon>Streptomycetaceae</taxon>
        <taxon>Streptomyces</taxon>
    </lineage>
</organism>
<protein>
    <recommendedName>
        <fullName evidence="4">DUF998 domain-containing protein</fullName>
    </recommendedName>
</protein>
<keyword evidence="1" id="KW-0812">Transmembrane</keyword>
<gene>
    <name evidence="2" type="ORF">PU648_47830</name>
</gene>
<comment type="caution">
    <text evidence="2">The sequence shown here is derived from an EMBL/GenBank/DDBJ whole genome shotgun (WGS) entry which is preliminary data.</text>
</comment>
<dbReference type="EMBL" id="JARAKF010000001">
    <property type="protein sequence ID" value="MDU8999917.1"/>
    <property type="molecule type" value="Genomic_DNA"/>
</dbReference>
<feature type="transmembrane region" description="Helical" evidence="1">
    <location>
        <begin position="33"/>
        <end position="55"/>
    </location>
</feature>
<name>A0ABU3V152_9ACTN</name>
<evidence type="ECO:0000313" key="3">
    <source>
        <dbReference type="Proteomes" id="UP001257627"/>
    </source>
</evidence>
<evidence type="ECO:0008006" key="4">
    <source>
        <dbReference type="Google" id="ProtNLM"/>
    </source>
</evidence>